<evidence type="ECO:0000259" key="15">
    <source>
        <dbReference type="PROSITE" id="PS50894"/>
    </source>
</evidence>
<dbReference type="GO" id="GO:0000155">
    <property type="term" value="F:phosphorelay sensor kinase activity"/>
    <property type="evidence" value="ECO:0007669"/>
    <property type="project" value="InterPro"/>
</dbReference>
<dbReference type="InterPro" id="IPR036097">
    <property type="entry name" value="HisK_dim/P_sf"/>
</dbReference>
<sequence>MSSPQEQHIATYREEASELLAELETSLLELEDNPQDNDLINRVFRAMHTIKGSGAMFGFDDIARFTHEVETVFDQVRNGKMQVTRCLLDLTLQARDQITTMLEASAGGPPADEANGQRIIDGLQQLLPQATKLKVEPVAAAPAPAPSAEADTSRTYRIRFKPQPEIMLSGTNPISLLNELRDLGSCEVMAHLDAIPSLEQMIPEHCYFYWDIILTTTRGIEAIKDVFIFVEDDCDLKIDLIDDANAPDADSGYKKLGDILVERGDLSPVEMQKILSMQKRFGEILVEQGLVPASKVQSALIEQQQVKQARQERTTAAPAAAEAALSIRVPAERLDHLVNLVGELVTVQAHLTQIAGNRHDNEISAVAEEVERLISELRDTTLNMRMLPIGSTFSKFKRLVRDLSAELGKEIDLETTGAETELDKTVIEKLNDPLVHLIRNSIDHGVEMPEIRKAAGKPTKGIVHLAAEHSGDSVLVTIRDDGAGLDKEAIRAKAVERGLITTTTEMTDKEIYNLIFAPGFSTAKKVTSVSGRGVGMDVVKKAIEALRGTIDINSTPGKGSLITLRIPLTLAIIETLLVRIDQSYFVLPLTMVEECIELTRTDVQAAHGRHLAHVRGELTPYINLRDEFEITTNQPDIEQIVILSVNGKRIGFVVDDVVGEHQTVIKTLGKLYRDVRGISGATILGDGTVALILDPALLVQSVALIEQEQFG</sequence>
<dbReference type="PANTHER" id="PTHR43395:SF10">
    <property type="entry name" value="CHEMOTAXIS PROTEIN CHEA"/>
    <property type="match status" value="1"/>
</dbReference>
<dbReference type="InterPro" id="IPR002545">
    <property type="entry name" value="CheW-lke_dom"/>
</dbReference>
<keyword evidence="17" id="KW-1185">Reference proteome</keyword>
<dbReference type="GO" id="GO:0005524">
    <property type="term" value="F:ATP binding"/>
    <property type="evidence" value="ECO:0007669"/>
    <property type="project" value="UniProtKB-KW"/>
</dbReference>
<keyword evidence="4" id="KW-0145">Chemotaxis</keyword>
<feature type="modified residue" description="Phosphohistidine" evidence="12">
    <location>
        <position position="48"/>
    </location>
</feature>
<protein>
    <recommendedName>
        <fullName evidence="3">Chemotaxis protein CheA</fullName>
        <ecNumber evidence="2">2.7.13.3</ecNumber>
    </recommendedName>
</protein>
<evidence type="ECO:0000256" key="12">
    <source>
        <dbReference type="PROSITE-ProRule" id="PRU00110"/>
    </source>
</evidence>
<evidence type="ECO:0000256" key="4">
    <source>
        <dbReference type="ARBA" id="ARBA00022500"/>
    </source>
</evidence>
<dbReference type="InterPro" id="IPR036641">
    <property type="entry name" value="HPT_dom_sf"/>
</dbReference>
<evidence type="ECO:0000256" key="1">
    <source>
        <dbReference type="ARBA" id="ARBA00000085"/>
    </source>
</evidence>
<dbReference type="SUPFAM" id="SSF47384">
    <property type="entry name" value="Homodimeric domain of signal transducing histidine kinase"/>
    <property type="match status" value="1"/>
</dbReference>
<dbReference type="InterPro" id="IPR051315">
    <property type="entry name" value="Bact_Chemotaxis_CheA"/>
</dbReference>
<evidence type="ECO:0000256" key="6">
    <source>
        <dbReference type="ARBA" id="ARBA00022679"/>
    </source>
</evidence>
<evidence type="ECO:0000259" key="14">
    <source>
        <dbReference type="PROSITE" id="PS50851"/>
    </source>
</evidence>
<dbReference type="Gene3D" id="2.30.30.40">
    <property type="entry name" value="SH3 Domains"/>
    <property type="match status" value="1"/>
</dbReference>
<dbReference type="InterPro" id="IPR036890">
    <property type="entry name" value="HATPase_C_sf"/>
</dbReference>
<proteinExistence type="predicted"/>
<dbReference type="EMBL" id="FUWR01000011">
    <property type="protein sequence ID" value="SJZ95889.1"/>
    <property type="molecule type" value="Genomic_DNA"/>
</dbReference>
<comment type="catalytic activity">
    <reaction evidence="1">
        <text>ATP + protein L-histidine = ADP + protein N-phospho-L-histidine.</text>
        <dbReference type="EC" id="2.7.13.3"/>
    </reaction>
</comment>
<dbReference type="EC" id="2.7.13.3" evidence="2"/>
<keyword evidence="9" id="KW-0067">ATP-binding</keyword>
<evidence type="ECO:0000256" key="10">
    <source>
        <dbReference type="ARBA" id="ARBA00023012"/>
    </source>
</evidence>
<evidence type="ECO:0000256" key="11">
    <source>
        <dbReference type="ARBA" id="ARBA00035100"/>
    </source>
</evidence>
<dbReference type="InterPro" id="IPR036061">
    <property type="entry name" value="CheW-like_dom_sf"/>
</dbReference>
<evidence type="ECO:0000256" key="3">
    <source>
        <dbReference type="ARBA" id="ARBA00021495"/>
    </source>
</evidence>
<dbReference type="SUPFAM" id="SSF47226">
    <property type="entry name" value="Histidine-containing phosphotransfer domain, HPT domain"/>
    <property type="match status" value="1"/>
</dbReference>
<dbReference type="InterPro" id="IPR003594">
    <property type="entry name" value="HATPase_dom"/>
</dbReference>
<dbReference type="PROSITE" id="PS50109">
    <property type="entry name" value="HIS_KIN"/>
    <property type="match status" value="1"/>
</dbReference>
<dbReference type="Gene3D" id="1.10.287.560">
    <property type="entry name" value="Histidine kinase CheA-like, homodimeric domain"/>
    <property type="match status" value="1"/>
</dbReference>
<dbReference type="CDD" id="cd16916">
    <property type="entry name" value="HATPase_CheA-like"/>
    <property type="match status" value="1"/>
</dbReference>
<name>A0A1T4PWQ4_9BACT</name>
<evidence type="ECO:0000256" key="9">
    <source>
        <dbReference type="ARBA" id="ARBA00022840"/>
    </source>
</evidence>
<keyword evidence="8 16" id="KW-0418">Kinase</keyword>
<dbReference type="Gene3D" id="1.20.120.160">
    <property type="entry name" value="HPT domain"/>
    <property type="match status" value="1"/>
</dbReference>
<dbReference type="Pfam" id="PF01584">
    <property type="entry name" value="CheW"/>
    <property type="match status" value="1"/>
</dbReference>
<evidence type="ECO:0000313" key="16">
    <source>
        <dbReference type="EMBL" id="SJZ95889.1"/>
    </source>
</evidence>
<dbReference type="GO" id="GO:0005737">
    <property type="term" value="C:cytoplasm"/>
    <property type="evidence" value="ECO:0007669"/>
    <property type="project" value="InterPro"/>
</dbReference>
<dbReference type="SMART" id="SM00387">
    <property type="entry name" value="HATPase_c"/>
    <property type="match status" value="1"/>
</dbReference>
<dbReference type="InterPro" id="IPR004358">
    <property type="entry name" value="Sig_transdc_His_kin-like_C"/>
</dbReference>
<dbReference type="Pfam" id="PF02518">
    <property type="entry name" value="HATPase_c"/>
    <property type="match status" value="1"/>
</dbReference>
<evidence type="ECO:0000256" key="7">
    <source>
        <dbReference type="ARBA" id="ARBA00022741"/>
    </source>
</evidence>
<dbReference type="FunFam" id="3.30.565.10:FF:000016">
    <property type="entry name" value="Chemotaxis protein CheA, putative"/>
    <property type="match status" value="1"/>
</dbReference>
<dbReference type="PROSITE" id="PS50894">
    <property type="entry name" value="HPT"/>
    <property type="match status" value="1"/>
</dbReference>
<dbReference type="CDD" id="cd00088">
    <property type="entry name" value="HPT"/>
    <property type="match status" value="1"/>
</dbReference>
<dbReference type="CDD" id="cd00731">
    <property type="entry name" value="CheA_reg"/>
    <property type="match status" value="1"/>
</dbReference>
<evidence type="ECO:0000259" key="13">
    <source>
        <dbReference type="PROSITE" id="PS50109"/>
    </source>
</evidence>
<feature type="domain" description="CheW-like" evidence="14">
    <location>
        <begin position="572"/>
        <end position="704"/>
    </location>
</feature>
<evidence type="ECO:0000313" key="17">
    <source>
        <dbReference type="Proteomes" id="UP000190102"/>
    </source>
</evidence>
<dbReference type="PROSITE" id="PS50851">
    <property type="entry name" value="CHEW"/>
    <property type="match status" value="1"/>
</dbReference>
<keyword evidence="6" id="KW-0808">Transferase</keyword>
<comment type="function">
    <text evidence="11">Involved in the transmission of sensory signals from the chemoreceptors to the flagellar motors. CheA is autophosphorylated; it can transfer its phosphate group to either CheB or CheY.</text>
</comment>
<dbReference type="GO" id="GO:0006935">
    <property type="term" value="P:chemotaxis"/>
    <property type="evidence" value="ECO:0007669"/>
    <property type="project" value="UniProtKB-KW"/>
</dbReference>
<dbReference type="STRING" id="115783.SAMN02745119_02122"/>
<dbReference type="Proteomes" id="UP000190102">
    <property type="component" value="Unassembled WGS sequence"/>
</dbReference>
<dbReference type="Pfam" id="PF01627">
    <property type="entry name" value="Hpt"/>
    <property type="match status" value="1"/>
</dbReference>
<evidence type="ECO:0000256" key="5">
    <source>
        <dbReference type="ARBA" id="ARBA00022553"/>
    </source>
</evidence>
<dbReference type="AlphaFoldDB" id="A0A1T4PWQ4"/>
<keyword evidence="5 12" id="KW-0597">Phosphoprotein</keyword>
<dbReference type="InterPro" id="IPR008207">
    <property type="entry name" value="Sig_transdc_His_kin_Hpt_dom"/>
</dbReference>
<dbReference type="InterPro" id="IPR004105">
    <property type="entry name" value="CheA-like_dim"/>
</dbReference>
<dbReference type="Pfam" id="PF02895">
    <property type="entry name" value="H-kinase_dim"/>
    <property type="match status" value="1"/>
</dbReference>
<dbReference type="SUPFAM" id="SSF160246">
    <property type="entry name" value="EspE N-terminal domain-like"/>
    <property type="match status" value="1"/>
</dbReference>
<keyword evidence="7" id="KW-0547">Nucleotide-binding</keyword>
<dbReference type="InterPro" id="IPR005467">
    <property type="entry name" value="His_kinase_dom"/>
</dbReference>
<dbReference type="FunFam" id="2.30.30.40:FF:000048">
    <property type="entry name" value="Chemotaxis protein CheA, putative"/>
    <property type="match status" value="1"/>
</dbReference>
<dbReference type="Gene3D" id="3.30.565.10">
    <property type="entry name" value="Histidine kinase-like ATPase, C-terminal domain"/>
    <property type="match status" value="1"/>
</dbReference>
<dbReference type="FunFam" id="1.20.120.160:FF:000008">
    <property type="entry name" value="Chemotaxis sensor histidine kinase CheA"/>
    <property type="match status" value="1"/>
</dbReference>
<feature type="domain" description="Histidine kinase" evidence="13">
    <location>
        <begin position="322"/>
        <end position="570"/>
    </location>
</feature>
<feature type="domain" description="HPt" evidence="15">
    <location>
        <begin position="1"/>
        <end position="105"/>
    </location>
</feature>
<dbReference type="PRINTS" id="PR00344">
    <property type="entry name" value="BCTRLSENSOR"/>
</dbReference>
<keyword evidence="10" id="KW-0902">Two-component regulatory system</keyword>
<accession>A0A1T4PWQ4</accession>
<dbReference type="SUPFAM" id="SSF55874">
    <property type="entry name" value="ATPase domain of HSP90 chaperone/DNA topoisomerase II/histidine kinase"/>
    <property type="match status" value="1"/>
</dbReference>
<dbReference type="OrthoDB" id="9803176at2"/>
<dbReference type="SMART" id="SM00073">
    <property type="entry name" value="HPT"/>
    <property type="match status" value="1"/>
</dbReference>
<reference evidence="17" key="1">
    <citation type="submission" date="2017-02" db="EMBL/GenBank/DDBJ databases">
        <authorList>
            <person name="Varghese N."/>
            <person name="Submissions S."/>
        </authorList>
    </citation>
    <scope>NUCLEOTIDE SEQUENCE [LARGE SCALE GENOMIC DNA]</scope>
    <source>
        <strain evidence="17">ATCC BAA-34</strain>
    </source>
</reference>
<gene>
    <name evidence="16" type="ORF">SAMN02745119_02122</name>
</gene>
<dbReference type="RefSeq" id="WP_078790483.1">
    <property type="nucleotide sequence ID" value="NZ_FUWR01000011.1"/>
</dbReference>
<dbReference type="PANTHER" id="PTHR43395">
    <property type="entry name" value="SENSOR HISTIDINE KINASE CHEA"/>
    <property type="match status" value="1"/>
</dbReference>
<dbReference type="SUPFAM" id="SSF50341">
    <property type="entry name" value="CheW-like"/>
    <property type="match status" value="1"/>
</dbReference>
<evidence type="ECO:0000256" key="8">
    <source>
        <dbReference type="ARBA" id="ARBA00022777"/>
    </source>
</evidence>
<dbReference type="SMART" id="SM01231">
    <property type="entry name" value="H-kinase_dim"/>
    <property type="match status" value="1"/>
</dbReference>
<dbReference type="SMART" id="SM00260">
    <property type="entry name" value="CheW"/>
    <property type="match status" value="1"/>
</dbReference>
<dbReference type="InterPro" id="IPR037006">
    <property type="entry name" value="CheA-like_homodim_sf"/>
</dbReference>
<organism evidence="16 17">
    <name type="scientific">Trichlorobacter thiogenes</name>
    <dbReference type="NCBI Taxonomy" id="115783"/>
    <lineage>
        <taxon>Bacteria</taxon>
        <taxon>Pseudomonadati</taxon>
        <taxon>Thermodesulfobacteriota</taxon>
        <taxon>Desulfuromonadia</taxon>
        <taxon>Geobacterales</taxon>
        <taxon>Geobacteraceae</taxon>
        <taxon>Trichlorobacter</taxon>
    </lineage>
</organism>
<evidence type="ECO:0000256" key="2">
    <source>
        <dbReference type="ARBA" id="ARBA00012438"/>
    </source>
</evidence>
<dbReference type="InterPro" id="IPR037257">
    <property type="entry name" value="T2SS_E_N_sf"/>
</dbReference>